<reference evidence="2" key="2">
    <citation type="submission" date="2010-03" db="EMBL/GenBank/DDBJ databases">
        <authorList>
            <person name="Pajon A."/>
        </authorList>
    </citation>
    <scope>NUCLEOTIDE SEQUENCE</scope>
    <source>
        <strain evidence="2">Type strain: 18P13</strain>
    </source>
</reference>
<proteinExistence type="predicted"/>
<dbReference type="RefSeq" id="WP_015558794.1">
    <property type="nucleotide sequence ID" value="NC_021039.1"/>
</dbReference>
<dbReference type="AlphaFoldDB" id="D4LE43"/>
<name>D4LE43_RUMC1</name>
<evidence type="ECO:0000256" key="1">
    <source>
        <dbReference type="SAM" id="Phobius"/>
    </source>
</evidence>
<evidence type="ECO:0000313" key="2">
    <source>
        <dbReference type="EMBL" id="CBL17888.1"/>
    </source>
</evidence>
<dbReference type="EMBL" id="FP929052">
    <property type="protein sequence ID" value="CBL17888.1"/>
    <property type="molecule type" value="Genomic_DNA"/>
</dbReference>
<dbReference type="GeneID" id="83156512"/>
<sequence>MTKRKKQQYETVHDENLLAAKLQGAAALLIFLFYTVRGVFMGDTLADGFKRSWLSGFGIVLLLFVLIIAMLFFLDWLWYACIRRIVLSKGTMHRGILAAETEKRYTKRGLYWQYTVRIEDGSLYRSTAYTQRILTRKCTVCVLGSRCIITSFEPW</sequence>
<keyword evidence="1" id="KW-0472">Membrane</keyword>
<keyword evidence="1" id="KW-1133">Transmembrane helix</keyword>
<dbReference type="STRING" id="213810.RUM_18350"/>
<feature type="transmembrane region" description="Helical" evidence="1">
    <location>
        <begin position="20"/>
        <end position="40"/>
    </location>
</feature>
<dbReference type="PATRIC" id="fig|213810.4.peg.1731"/>
<gene>
    <name evidence="2" type="ordered locus">RUM_18350</name>
</gene>
<dbReference type="BioCyc" id="RCHA213810:RUM_RS08900-MONOMER"/>
<dbReference type="KEGG" id="rch:RUM_18350"/>
<organism evidence="2 3">
    <name type="scientific">Ruminococcus champanellensis (strain DSM 18848 / JCM 17042 / KCTC 15320 / 18P13)</name>
    <dbReference type="NCBI Taxonomy" id="213810"/>
    <lineage>
        <taxon>Bacteria</taxon>
        <taxon>Bacillati</taxon>
        <taxon>Bacillota</taxon>
        <taxon>Clostridia</taxon>
        <taxon>Eubacteriales</taxon>
        <taxon>Oscillospiraceae</taxon>
        <taxon>Ruminococcus</taxon>
    </lineage>
</organism>
<keyword evidence="3" id="KW-1185">Reference proteome</keyword>
<dbReference type="HOGENOM" id="CLU_1694212_0_0_9"/>
<evidence type="ECO:0000313" key="3">
    <source>
        <dbReference type="Proteomes" id="UP000007054"/>
    </source>
</evidence>
<accession>D4LE43</accession>
<dbReference type="Proteomes" id="UP000007054">
    <property type="component" value="Chromosome"/>
</dbReference>
<feature type="transmembrane region" description="Helical" evidence="1">
    <location>
        <begin position="52"/>
        <end position="79"/>
    </location>
</feature>
<keyword evidence="1" id="KW-0812">Transmembrane</keyword>
<protein>
    <submittedName>
        <fullName evidence="2">Uncharacterized protein</fullName>
    </submittedName>
</protein>
<reference evidence="2" key="1">
    <citation type="submission" date="2010-03" db="EMBL/GenBank/DDBJ databases">
        <title>The genome sequence of Ruminococcus sp. 18P13.</title>
        <authorList>
            <consortium name="metaHIT consortium -- http://www.metahit.eu/"/>
            <person name="Pajon A."/>
            <person name="Turner K."/>
            <person name="Parkhill J."/>
            <person name="Bernalier A."/>
        </authorList>
    </citation>
    <scope>NUCLEOTIDE SEQUENCE [LARGE SCALE GENOMIC DNA]</scope>
    <source>
        <strain evidence="2">Type strain: 18P13</strain>
    </source>
</reference>